<evidence type="ECO:0000313" key="2">
    <source>
        <dbReference type="Proteomes" id="UP001527202"/>
    </source>
</evidence>
<accession>A0ABT4F8C1</accession>
<evidence type="ECO:0000313" key="1">
    <source>
        <dbReference type="EMBL" id="MCY9594762.1"/>
    </source>
</evidence>
<keyword evidence="2" id="KW-1185">Reference proteome</keyword>
<gene>
    <name evidence="1" type="ORF">M5X16_03115</name>
</gene>
<dbReference type="Proteomes" id="UP001527202">
    <property type="component" value="Unassembled WGS sequence"/>
</dbReference>
<reference evidence="1 2" key="1">
    <citation type="submission" date="2022-05" db="EMBL/GenBank/DDBJ databases">
        <title>Genome Sequencing of Bee-Associated Microbes.</title>
        <authorList>
            <person name="Dunlap C."/>
        </authorList>
    </citation>
    <scope>NUCLEOTIDE SEQUENCE [LARGE SCALE GENOMIC DNA]</scope>
    <source>
        <strain evidence="1 2">NRRL B-23120</strain>
    </source>
</reference>
<comment type="caution">
    <text evidence="1">The sequence shown here is derived from an EMBL/GenBank/DDBJ whole genome shotgun (WGS) entry which is preliminary data.</text>
</comment>
<dbReference type="GeneID" id="95377834"/>
<name>A0ABT4F8C1_9BACL</name>
<dbReference type="EMBL" id="JAMDMJ010000003">
    <property type="protein sequence ID" value="MCY9594762.1"/>
    <property type="molecule type" value="Genomic_DNA"/>
</dbReference>
<protein>
    <submittedName>
        <fullName evidence="1">Uncharacterized protein</fullName>
    </submittedName>
</protein>
<proteinExistence type="predicted"/>
<sequence length="96" mass="10816">MNEHRHADLSPWHCAQLPNALCGAVCWRLPAPELRAMRRKTAGTCNGTGVMCRSTQPACFKAEKGDRPPAEEFLYIQLSWEAETLWNLAWIDFTAA</sequence>
<organism evidence="1 2">
    <name type="scientific">Paenibacillus chitinolyticus</name>
    <dbReference type="NCBI Taxonomy" id="79263"/>
    <lineage>
        <taxon>Bacteria</taxon>
        <taxon>Bacillati</taxon>
        <taxon>Bacillota</taxon>
        <taxon>Bacilli</taxon>
        <taxon>Bacillales</taxon>
        <taxon>Paenibacillaceae</taxon>
        <taxon>Paenibacillus</taxon>
    </lineage>
</organism>
<dbReference type="RefSeq" id="WP_129112531.1">
    <property type="nucleotide sequence ID" value="NZ_CP026520.1"/>
</dbReference>